<proteinExistence type="inferred from homology"/>
<dbReference type="GO" id="GO:0030627">
    <property type="term" value="F:pre-mRNA 5'-splice site binding"/>
    <property type="evidence" value="ECO:0007669"/>
    <property type="project" value="TreeGrafter"/>
</dbReference>
<dbReference type="Pfam" id="PF23240">
    <property type="entry name" value="HAT_PRP39_N"/>
    <property type="match status" value="1"/>
</dbReference>
<comment type="subcellular location">
    <subcellularLocation>
        <location evidence="1">Nucleus</location>
    </subcellularLocation>
</comment>
<evidence type="ECO:0000256" key="6">
    <source>
        <dbReference type="ARBA" id="ARBA00038019"/>
    </source>
</evidence>
<dbReference type="SMART" id="SM00386">
    <property type="entry name" value="HAT"/>
    <property type="match status" value="9"/>
</dbReference>
<keyword evidence="3" id="KW-0677">Repeat</keyword>
<evidence type="ECO:0000256" key="3">
    <source>
        <dbReference type="ARBA" id="ARBA00022737"/>
    </source>
</evidence>
<keyword evidence="8" id="KW-1185">Reference proteome</keyword>
<dbReference type="PANTHER" id="PTHR17204">
    <property type="entry name" value="PRE-MRNA PROCESSING PROTEIN PRP39-RELATED"/>
    <property type="match status" value="1"/>
</dbReference>
<dbReference type="Pfam" id="PF23241">
    <property type="entry name" value="HAT_PRP39_C"/>
    <property type="match status" value="1"/>
</dbReference>
<dbReference type="FunFam" id="1.25.40.10:FF:000451">
    <property type="entry name" value="mRNA splicing protein (Prp39), putative"/>
    <property type="match status" value="1"/>
</dbReference>
<evidence type="ECO:0000256" key="4">
    <source>
        <dbReference type="ARBA" id="ARBA00023187"/>
    </source>
</evidence>
<evidence type="ECO:0000256" key="1">
    <source>
        <dbReference type="ARBA" id="ARBA00004123"/>
    </source>
</evidence>
<reference evidence="7" key="1">
    <citation type="journal article" date="2020" name="Stud. Mycol.">
        <title>101 Dothideomycetes genomes: a test case for predicting lifestyles and emergence of pathogens.</title>
        <authorList>
            <person name="Haridas S."/>
            <person name="Albert R."/>
            <person name="Binder M."/>
            <person name="Bloem J."/>
            <person name="Labutti K."/>
            <person name="Salamov A."/>
            <person name="Andreopoulos B."/>
            <person name="Baker S."/>
            <person name="Barry K."/>
            <person name="Bills G."/>
            <person name="Bluhm B."/>
            <person name="Cannon C."/>
            <person name="Castanera R."/>
            <person name="Culley D."/>
            <person name="Daum C."/>
            <person name="Ezra D."/>
            <person name="Gonzalez J."/>
            <person name="Henrissat B."/>
            <person name="Kuo A."/>
            <person name="Liang C."/>
            <person name="Lipzen A."/>
            <person name="Lutzoni F."/>
            <person name="Magnuson J."/>
            <person name="Mondo S."/>
            <person name="Nolan M."/>
            <person name="Ohm R."/>
            <person name="Pangilinan J."/>
            <person name="Park H.-J."/>
            <person name="Ramirez L."/>
            <person name="Alfaro M."/>
            <person name="Sun H."/>
            <person name="Tritt A."/>
            <person name="Yoshinaga Y."/>
            <person name="Zwiers L.-H."/>
            <person name="Turgeon B."/>
            <person name="Goodwin S."/>
            <person name="Spatafora J."/>
            <person name="Crous P."/>
            <person name="Grigoriev I."/>
        </authorList>
    </citation>
    <scope>NUCLEOTIDE SEQUENCE</scope>
    <source>
        <strain evidence="7">CBS 109.77</strain>
    </source>
</reference>
<dbReference type="Proteomes" id="UP000799757">
    <property type="component" value="Unassembled WGS sequence"/>
</dbReference>
<evidence type="ECO:0000256" key="2">
    <source>
        <dbReference type="ARBA" id="ARBA00022664"/>
    </source>
</evidence>
<dbReference type="GO" id="GO:0071004">
    <property type="term" value="C:U2-type prespliceosome"/>
    <property type="evidence" value="ECO:0007669"/>
    <property type="project" value="TreeGrafter"/>
</dbReference>
<organism evidence="7 8">
    <name type="scientific">Melanomma pulvis-pyrius CBS 109.77</name>
    <dbReference type="NCBI Taxonomy" id="1314802"/>
    <lineage>
        <taxon>Eukaryota</taxon>
        <taxon>Fungi</taxon>
        <taxon>Dikarya</taxon>
        <taxon>Ascomycota</taxon>
        <taxon>Pezizomycotina</taxon>
        <taxon>Dothideomycetes</taxon>
        <taxon>Pleosporomycetidae</taxon>
        <taxon>Pleosporales</taxon>
        <taxon>Melanommataceae</taxon>
        <taxon>Melanomma</taxon>
    </lineage>
</organism>
<dbReference type="Gene3D" id="1.25.40.10">
    <property type="entry name" value="Tetratricopeptide repeat domain"/>
    <property type="match status" value="2"/>
</dbReference>
<dbReference type="GO" id="GO:0000395">
    <property type="term" value="P:mRNA 5'-splice site recognition"/>
    <property type="evidence" value="ECO:0007669"/>
    <property type="project" value="TreeGrafter"/>
</dbReference>
<dbReference type="GO" id="GO:0005685">
    <property type="term" value="C:U1 snRNP"/>
    <property type="evidence" value="ECO:0007669"/>
    <property type="project" value="TreeGrafter"/>
</dbReference>
<dbReference type="PANTHER" id="PTHR17204:SF5">
    <property type="entry name" value="PRE-MRNA-PROCESSING FACTOR 39"/>
    <property type="match status" value="1"/>
</dbReference>
<accession>A0A6A6XHH8</accession>
<sequence length="535" mass="62693">MLVTGRGSIAQVQYTGEESAIEVKKLIDAVIENEDDFDKWETLVVRATDLEGGITRNSSPAAIELVRNVFDCFLAKFPLFFGYWKKYADLEFAIGGTETAEMVYERGVSCIPSSVDTWTNYCTFKMDTCHDYDIIRDLFERAAQFIGLDYHGHPFWDKYVEFEERVQEPSRVTKLHQRIVAIPIYQFQRYYEKFRGFITGSGKIEDLAGSATLDTLRAAVLADNQGLPEKSELELERELRMKIDQYYWEIYGGVQTEVQNRWLYEQHIKRAYFHVTDVEESELAIWRKYLDYEEGQGNFQRIMFLNERCLVACALYPEFWQRYARWMFAQGKEEDARLIYMRASCIFVPISQPTIRLNWARFEEKLGRIQVARDIHVAILDEIPEHVETIISLAGVVRRHEGNDAAVQLLDEYINQRDVSVAGILVAEQARILWRCKGSVDEARKLFQDKHTKYLDSREFWVKYLNFEIDQPTLNEKDARIKEVHDLLRAKGRFSSDVKKELSHIYMKYLLDCGGKDISSEYMQLDKDVNEYVRD</sequence>
<evidence type="ECO:0000313" key="7">
    <source>
        <dbReference type="EMBL" id="KAF2795624.1"/>
    </source>
</evidence>
<protein>
    <submittedName>
        <fullName evidence="7">TPR-like protein</fullName>
    </submittedName>
</protein>
<comment type="similarity">
    <text evidence="6">Belongs to the PRP39 family.</text>
</comment>
<dbReference type="InterPro" id="IPR003107">
    <property type="entry name" value="HAT"/>
</dbReference>
<dbReference type="EMBL" id="MU001853">
    <property type="protein sequence ID" value="KAF2795624.1"/>
    <property type="molecule type" value="Genomic_DNA"/>
</dbReference>
<dbReference type="SUPFAM" id="SSF48452">
    <property type="entry name" value="TPR-like"/>
    <property type="match status" value="1"/>
</dbReference>
<evidence type="ECO:0000256" key="5">
    <source>
        <dbReference type="ARBA" id="ARBA00023242"/>
    </source>
</evidence>
<keyword evidence="2" id="KW-0507">mRNA processing</keyword>
<dbReference type="InterPro" id="IPR011990">
    <property type="entry name" value="TPR-like_helical_dom_sf"/>
</dbReference>
<gene>
    <name evidence="7" type="ORF">K505DRAFT_323929</name>
</gene>
<dbReference type="InterPro" id="IPR059164">
    <property type="entry name" value="HAT_PRP39_C"/>
</dbReference>
<name>A0A6A6XHH8_9PLEO</name>
<evidence type="ECO:0000313" key="8">
    <source>
        <dbReference type="Proteomes" id="UP000799757"/>
    </source>
</evidence>
<dbReference type="AlphaFoldDB" id="A0A6A6XHH8"/>
<keyword evidence="5" id="KW-0539">Nucleus</keyword>
<dbReference type="OrthoDB" id="10265668at2759"/>
<keyword evidence="4" id="KW-0508">mRNA splicing</keyword>
<dbReference type="GO" id="GO:0000243">
    <property type="term" value="C:commitment complex"/>
    <property type="evidence" value="ECO:0007669"/>
    <property type="project" value="TreeGrafter"/>
</dbReference>
<dbReference type="FunFam" id="1.25.40.10:FF:000064">
    <property type="entry name" value="Putative pre-mrna-processing factor 39"/>
    <property type="match status" value="1"/>
</dbReference>